<proteinExistence type="predicted"/>
<dbReference type="PANTHER" id="PTHR43849:SF2">
    <property type="entry name" value="BLL3936 PROTEIN"/>
    <property type="match status" value="1"/>
</dbReference>
<evidence type="ECO:0000259" key="2">
    <source>
        <dbReference type="Pfam" id="PF06808"/>
    </source>
</evidence>
<dbReference type="EMBL" id="VSSQ01101856">
    <property type="protein sequence ID" value="MPN43451.1"/>
    <property type="molecule type" value="Genomic_DNA"/>
</dbReference>
<evidence type="ECO:0000313" key="3">
    <source>
        <dbReference type="EMBL" id="MPN43451.1"/>
    </source>
</evidence>
<feature type="transmembrane region" description="Helical" evidence="1">
    <location>
        <begin position="40"/>
        <end position="63"/>
    </location>
</feature>
<feature type="transmembrane region" description="Helical" evidence="1">
    <location>
        <begin position="104"/>
        <end position="126"/>
    </location>
</feature>
<keyword evidence="1" id="KW-0472">Membrane</keyword>
<feature type="domain" description="TRAP C4-dicarboxylate transport system permease DctM subunit" evidence="2">
    <location>
        <begin position="1"/>
        <end position="104"/>
    </location>
</feature>
<keyword evidence="1" id="KW-0812">Transmembrane</keyword>
<dbReference type="PANTHER" id="PTHR43849">
    <property type="entry name" value="BLL3936 PROTEIN"/>
    <property type="match status" value="1"/>
</dbReference>
<sequence length="179" mass="19077">MIIIMGMGMPTSAAYIMSAVLLAPAMQNLGVEAIVAHMFIFYFANMSMITPPVAIASYTAAGIAETGLWETGIEAVRLAIILFLIPFVFVYNPALLGLGSVPSIAWVFFTCVMGIMGLGIGVIGYWKGSMGWPMRALFIVAALLLIVPETISDIAGLAMLFALMFAQFKKSGKALRAAN</sequence>
<feature type="transmembrane region" description="Helical" evidence="1">
    <location>
        <begin position="138"/>
        <end position="166"/>
    </location>
</feature>
<comment type="caution">
    <text evidence="3">The sequence shown here is derived from an EMBL/GenBank/DDBJ whole genome shotgun (WGS) entry which is preliminary data.</text>
</comment>
<reference evidence="3" key="1">
    <citation type="submission" date="2019-08" db="EMBL/GenBank/DDBJ databases">
        <authorList>
            <person name="Kucharzyk K."/>
            <person name="Murdoch R.W."/>
            <person name="Higgins S."/>
            <person name="Loffler F."/>
        </authorList>
    </citation>
    <scope>NUCLEOTIDE SEQUENCE</scope>
</reference>
<organism evidence="3">
    <name type="scientific">bioreactor metagenome</name>
    <dbReference type="NCBI Taxonomy" id="1076179"/>
    <lineage>
        <taxon>unclassified sequences</taxon>
        <taxon>metagenomes</taxon>
        <taxon>ecological metagenomes</taxon>
    </lineage>
</organism>
<gene>
    <name evidence="3" type="ORF">SDC9_191011</name>
</gene>
<dbReference type="AlphaFoldDB" id="A0A645HWM6"/>
<dbReference type="Pfam" id="PF06808">
    <property type="entry name" value="DctM"/>
    <property type="match status" value="1"/>
</dbReference>
<evidence type="ECO:0000256" key="1">
    <source>
        <dbReference type="SAM" id="Phobius"/>
    </source>
</evidence>
<dbReference type="InterPro" id="IPR010656">
    <property type="entry name" value="DctM"/>
</dbReference>
<name>A0A645HWM6_9ZZZZ</name>
<keyword evidence="1" id="KW-1133">Transmembrane helix</keyword>
<accession>A0A645HWM6</accession>
<feature type="transmembrane region" description="Helical" evidence="1">
    <location>
        <begin position="75"/>
        <end position="92"/>
    </location>
</feature>
<protein>
    <recommendedName>
        <fullName evidence="2">TRAP C4-dicarboxylate transport system permease DctM subunit domain-containing protein</fullName>
    </recommendedName>
</protein>